<dbReference type="PANTHER" id="PTHR33048:SF57">
    <property type="entry name" value="INTEGRAL MEMBRANE PROTEIN-RELATED"/>
    <property type="match status" value="1"/>
</dbReference>
<evidence type="ECO:0000256" key="3">
    <source>
        <dbReference type="ARBA" id="ARBA00022989"/>
    </source>
</evidence>
<comment type="similarity">
    <text evidence="5">Belongs to the SAT4 family.</text>
</comment>
<dbReference type="Proteomes" id="UP000030651">
    <property type="component" value="Unassembled WGS sequence"/>
</dbReference>
<reference evidence="10" key="1">
    <citation type="journal article" date="2015" name="BMC Genomics">
        <title>Genomic and transcriptomic analysis of the endophytic fungus Pestalotiopsis fici reveals its lifestyle and high potential for synthesis of natural products.</title>
        <authorList>
            <person name="Wang X."/>
            <person name="Zhang X."/>
            <person name="Liu L."/>
            <person name="Xiang M."/>
            <person name="Wang W."/>
            <person name="Sun X."/>
            <person name="Che Y."/>
            <person name="Guo L."/>
            <person name="Liu G."/>
            <person name="Guo L."/>
            <person name="Wang C."/>
            <person name="Yin W.B."/>
            <person name="Stadler M."/>
            <person name="Zhang X."/>
            <person name="Liu X."/>
        </authorList>
    </citation>
    <scope>NUCLEOTIDE SEQUENCE [LARGE SCALE GENOMIC DNA]</scope>
    <source>
        <strain evidence="10">W106-1 / CGMCC3.15140</strain>
    </source>
</reference>
<evidence type="ECO:0000313" key="10">
    <source>
        <dbReference type="Proteomes" id="UP000030651"/>
    </source>
</evidence>
<protein>
    <recommendedName>
        <fullName evidence="8">Rhodopsin domain-containing protein</fullName>
    </recommendedName>
</protein>
<sequence length="371" mass="40461">MPDKGKTYESITIQNSGQIGMIAACSVCIVVPTVLVSLRFIARQRYSGLPLDASDICIAAALLFVLALCIVDYLMVFKGGFTFDLTEIAERFGPDALTIFFKCMAAWPLLWNSCVLTSKLSVLAMYMTLMPVPRMILAVKCVGTFVILYNVSGFITGLAICRPYSKNYDWQGTVEGSCGDVKVYYEWLSAINVVSDVVILLLPLPFVYNLQMALKKKLVLFGMFGIGFMTCAVTIYRQTLLPSLDNANPTGTGLLAFLFSTVEIAVAVSLACVPFLRPLFRGTFGGSSADNSKYKTDASYAFSNKGTKAHHSQGFKELEDDGSEIQLQPVDLEREIGVTVETTWKVEPAGGDTARSSVANYQATASSNNRL</sequence>
<dbReference type="InterPro" id="IPR052337">
    <property type="entry name" value="SAT4-like"/>
</dbReference>
<feature type="transmembrane region" description="Helical" evidence="7">
    <location>
        <begin position="218"/>
        <end position="236"/>
    </location>
</feature>
<feature type="compositionally biased region" description="Polar residues" evidence="6">
    <location>
        <begin position="354"/>
        <end position="371"/>
    </location>
</feature>
<feature type="transmembrane region" description="Helical" evidence="7">
    <location>
        <begin position="137"/>
        <end position="160"/>
    </location>
</feature>
<dbReference type="HOGENOM" id="CLU_028200_0_1_1"/>
<keyword evidence="4 7" id="KW-0472">Membrane</keyword>
<keyword evidence="3 7" id="KW-1133">Transmembrane helix</keyword>
<dbReference type="EMBL" id="KI912110">
    <property type="protein sequence ID" value="ETS84625.1"/>
    <property type="molecule type" value="Genomic_DNA"/>
</dbReference>
<organism evidence="9 10">
    <name type="scientific">Pestalotiopsis fici (strain W106-1 / CGMCC3.15140)</name>
    <dbReference type="NCBI Taxonomy" id="1229662"/>
    <lineage>
        <taxon>Eukaryota</taxon>
        <taxon>Fungi</taxon>
        <taxon>Dikarya</taxon>
        <taxon>Ascomycota</taxon>
        <taxon>Pezizomycotina</taxon>
        <taxon>Sordariomycetes</taxon>
        <taxon>Xylariomycetidae</taxon>
        <taxon>Amphisphaeriales</taxon>
        <taxon>Sporocadaceae</taxon>
        <taxon>Pestalotiopsis</taxon>
    </lineage>
</organism>
<evidence type="ECO:0000256" key="4">
    <source>
        <dbReference type="ARBA" id="ARBA00023136"/>
    </source>
</evidence>
<dbReference type="PANTHER" id="PTHR33048">
    <property type="entry name" value="PTH11-LIKE INTEGRAL MEMBRANE PROTEIN (AFU_ORTHOLOGUE AFUA_5G11245)"/>
    <property type="match status" value="1"/>
</dbReference>
<dbReference type="eggNOG" id="ENOG502SI8G">
    <property type="taxonomic scope" value="Eukaryota"/>
</dbReference>
<evidence type="ECO:0000256" key="5">
    <source>
        <dbReference type="ARBA" id="ARBA00038359"/>
    </source>
</evidence>
<evidence type="ECO:0000256" key="6">
    <source>
        <dbReference type="SAM" id="MobiDB-lite"/>
    </source>
</evidence>
<name>W3XF03_PESFW</name>
<dbReference type="PROSITE" id="PS51257">
    <property type="entry name" value="PROKAR_LIPOPROTEIN"/>
    <property type="match status" value="1"/>
</dbReference>
<feature type="region of interest" description="Disordered" evidence="6">
    <location>
        <begin position="349"/>
        <end position="371"/>
    </location>
</feature>
<dbReference type="OrthoDB" id="5329176at2759"/>
<evidence type="ECO:0000313" key="9">
    <source>
        <dbReference type="EMBL" id="ETS84625.1"/>
    </source>
</evidence>
<evidence type="ECO:0000259" key="8">
    <source>
        <dbReference type="Pfam" id="PF20684"/>
    </source>
</evidence>
<dbReference type="GO" id="GO:0016020">
    <property type="term" value="C:membrane"/>
    <property type="evidence" value="ECO:0007669"/>
    <property type="project" value="UniProtKB-SubCell"/>
</dbReference>
<feature type="transmembrane region" description="Helical" evidence="7">
    <location>
        <begin position="256"/>
        <end position="276"/>
    </location>
</feature>
<evidence type="ECO:0000256" key="2">
    <source>
        <dbReference type="ARBA" id="ARBA00022692"/>
    </source>
</evidence>
<gene>
    <name evidence="9" type="ORF">PFICI_02650</name>
</gene>
<keyword evidence="2 7" id="KW-0812">Transmembrane</keyword>
<feature type="transmembrane region" description="Helical" evidence="7">
    <location>
        <begin position="96"/>
        <end position="116"/>
    </location>
</feature>
<dbReference type="InterPro" id="IPR049326">
    <property type="entry name" value="Rhodopsin_dom_fungi"/>
</dbReference>
<dbReference type="Pfam" id="PF20684">
    <property type="entry name" value="Fung_rhodopsin"/>
    <property type="match status" value="1"/>
</dbReference>
<feature type="domain" description="Rhodopsin" evidence="8">
    <location>
        <begin position="38"/>
        <end position="281"/>
    </location>
</feature>
<dbReference type="InParanoid" id="W3XF03"/>
<dbReference type="AlphaFoldDB" id="W3XF03"/>
<evidence type="ECO:0000256" key="7">
    <source>
        <dbReference type="SAM" id="Phobius"/>
    </source>
</evidence>
<dbReference type="GeneID" id="19267663"/>
<keyword evidence="10" id="KW-1185">Reference proteome</keyword>
<evidence type="ECO:0000256" key="1">
    <source>
        <dbReference type="ARBA" id="ARBA00004141"/>
    </source>
</evidence>
<accession>W3XF03</accession>
<dbReference type="KEGG" id="pfy:PFICI_02650"/>
<dbReference type="RefSeq" id="XP_007829422.1">
    <property type="nucleotide sequence ID" value="XM_007831231.1"/>
</dbReference>
<dbReference type="OMA" id="KTWHIST"/>
<feature type="transmembrane region" description="Helical" evidence="7">
    <location>
        <begin position="187"/>
        <end position="206"/>
    </location>
</feature>
<proteinExistence type="inferred from homology"/>
<feature type="transmembrane region" description="Helical" evidence="7">
    <location>
        <begin position="53"/>
        <end position="76"/>
    </location>
</feature>
<feature type="transmembrane region" description="Helical" evidence="7">
    <location>
        <begin position="20"/>
        <end position="41"/>
    </location>
</feature>
<comment type="subcellular location">
    <subcellularLocation>
        <location evidence="1">Membrane</location>
        <topology evidence="1">Multi-pass membrane protein</topology>
    </subcellularLocation>
</comment>